<dbReference type="SUPFAM" id="SSF53850">
    <property type="entry name" value="Periplasmic binding protein-like II"/>
    <property type="match status" value="1"/>
</dbReference>
<dbReference type="InterPro" id="IPR042100">
    <property type="entry name" value="Bug_dom1"/>
</dbReference>
<proteinExistence type="inferred from homology"/>
<comment type="caution">
    <text evidence="3">The sequence shown here is derived from an EMBL/GenBank/DDBJ whole genome shotgun (WGS) entry which is preliminary data.</text>
</comment>
<dbReference type="EMBL" id="JAAGBB010000026">
    <property type="protein sequence ID" value="MBR0666762.1"/>
    <property type="molecule type" value="Genomic_DNA"/>
</dbReference>
<dbReference type="Gene3D" id="3.40.190.10">
    <property type="entry name" value="Periplasmic binding protein-like II"/>
    <property type="match status" value="1"/>
</dbReference>
<dbReference type="PIRSF" id="PIRSF017082">
    <property type="entry name" value="YflP"/>
    <property type="match status" value="1"/>
</dbReference>
<dbReference type="PANTHER" id="PTHR42928">
    <property type="entry name" value="TRICARBOXYLATE-BINDING PROTEIN"/>
    <property type="match status" value="1"/>
</dbReference>
<dbReference type="PANTHER" id="PTHR42928:SF5">
    <property type="entry name" value="BLR1237 PROTEIN"/>
    <property type="match status" value="1"/>
</dbReference>
<name>A0ABS5F2J1_9PROT</name>
<protein>
    <submittedName>
        <fullName evidence="3">Tripartite tricarboxylate transporter substrate binding protein</fullName>
    </submittedName>
</protein>
<evidence type="ECO:0000313" key="3">
    <source>
        <dbReference type="EMBL" id="MBR0666762.1"/>
    </source>
</evidence>
<dbReference type="Proteomes" id="UP001196870">
    <property type="component" value="Unassembled WGS sequence"/>
</dbReference>
<feature type="chain" id="PRO_5046582132" evidence="2">
    <location>
        <begin position="24"/>
        <end position="320"/>
    </location>
</feature>
<gene>
    <name evidence="3" type="ORF">GXW71_20550</name>
</gene>
<evidence type="ECO:0000256" key="1">
    <source>
        <dbReference type="ARBA" id="ARBA00006987"/>
    </source>
</evidence>
<evidence type="ECO:0000313" key="4">
    <source>
        <dbReference type="Proteomes" id="UP001196870"/>
    </source>
</evidence>
<accession>A0ABS5F2J1</accession>
<dbReference type="RefSeq" id="WP_211854532.1">
    <property type="nucleotide sequence ID" value="NZ_JAAGBB010000026.1"/>
</dbReference>
<organism evidence="3 4">
    <name type="scientific">Plastoroseomonas hellenica</name>
    <dbReference type="NCBI Taxonomy" id="2687306"/>
    <lineage>
        <taxon>Bacteria</taxon>
        <taxon>Pseudomonadati</taxon>
        <taxon>Pseudomonadota</taxon>
        <taxon>Alphaproteobacteria</taxon>
        <taxon>Acetobacterales</taxon>
        <taxon>Acetobacteraceae</taxon>
        <taxon>Plastoroseomonas</taxon>
    </lineage>
</organism>
<sequence>MTIATTRRALLGAALAAPAVARAQGFTRPIRFIAPYSPGGGIDTTARLLAGPMAQKLGQTMVVENRAGAGGSLGAAEVARSAPDGYTVMVDALAHTVNPFVIRNLPFDYATAFTPISQVVVLPQILVVPNSTPARTLPEFVAWAKTRPGTLSFGSSGNATASHLASALFLNRAGLDITHVPYRGGTAALPDLIAGTTAFVFATVSSGLQLVRDGQVRALGVTTLTRIPPLPDVPTIAEQGFPGYELNEWNGFYAPAGLPAPLVSAYYDALKFALADATVKARLETLGAIPVGSDPASFAAYVREQRALMGRLVREAQIEI</sequence>
<dbReference type="Gene3D" id="3.40.190.150">
    <property type="entry name" value="Bordetella uptake gene, domain 1"/>
    <property type="match status" value="1"/>
</dbReference>
<evidence type="ECO:0000256" key="2">
    <source>
        <dbReference type="SAM" id="SignalP"/>
    </source>
</evidence>
<dbReference type="Pfam" id="PF03401">
    <property type="entry name" value="TctC"/>
    <property type="match status" value="1"/>
</dbReference>
<keyword evidence="4" id="KW-1185">Reference proteome</keyword>
<dbReference type="CDD" id="cd13578">
    <property type="entry name" value="PBP2_Bug27"/>
    <property type="match status" value="1"/>
</dbReference>
<reference evidence="4" key="1">
    <citation type="journal article" date="2021" name="Syst. Appl. Microbiol.">
        <title>Roseomonas hellenica sp. nov., isolated from roots of wild-growing Alkanna tinctoria.</title>
        <authorList>
            <person name="Rat A."/>
            <person name="Naranjo H.D."/>
            <person name="Lebbe L."/>
            <person name="Cnockaert M."/>
            <person name="Krigas N."/>
            <person name="Grigoriadou K."/>
            <person name="Maloupa E."/>
            <person name="Willems A."/>
        </authorList>
    </citation>
    <scope>NUCLEOTIDE SEQUENCE [LARGE SCALE GENOMIC DNA]</scope>
    <source>
        <strain evidence="4">LMG 31523</strain>
    </source>
</reference>
<keyword evidence="2" id="KW-0732">Signal</keyword>
<comment type="similarity">
    <text evidence="1">Belongs to the UPF0065 (bug) family.</text>
</comment>
<feature type="signal peptide" evidence="2">
    <location>
        <begin position="1"/>
        <end position="23"/>
    </location>
</feature>
<dbReference type="InterPro" id="IPR005064">
    <property type="entry name" value="BUG"/>
</dbReference>